<reference evidence="1 2" key="1">
    <citation type="submission" date="2015-09" db="EMBL/GenBank/DDBJ databases">
        <title>Trachymyrmex zeteki WGS genome.</title>
        <authorList>
            <person name="Nygaard S."/>
            <person name="Hu H."/>
            <person name="Boomsma J."/>
            <person name="Zhang G."/>
        </authorList>
    </citation>
    <scope>NUCLEOTIDE SEQUENCE [LARGE SCALE GENOMIC DNA]</scope>
    <source>
        <strain evidence="1">Tzet28-1</strain>
        <tissue evidence="1">Whole body</tissue>
    </source>
</reference>
<name>A0A151XJQ8_9HYME</name>
<dbReference type="AlphaFoldDB" id="A0A151XJQ8"/>
<dbReference type="EMBL" id="KQ982073">
    <property type="protein sequence ID" value="KYQ60535.1"/>
    <property type="molecule type" value="Genomic_DNA"/>
</dbReference>
<dbReference type="GO" id="GO:0000502">
    <property type="term" value="C:proteasome complex"/>
    <property type="evidence" value="ECO:0007669"/>
    <property type="project" value="UniProtKB-KW"/>
</dbReference>
<protein>
    <submittedName>
        <fullName evidence="1">26S proteasome non-ATPase regulatory subunit 1</fullName>
    </submittedName>
</protein>
<keyword evidence="1" id="KW-0647">Proteasome</keyword>
<evidence type="ECO:0000313" key="1">
    <source>
        <dbReference type="EMBL" id="KYQ60535.1"/>
    </source>
</evidence>
<accession>A0A151XJQ8</accession>
<keyword evidence="2" id="KW-1185">Reference proteome</keyword>
<sequence length="50" mass="5660">HHADILILKNTKDVICISICYTATVIASAFMHSRTTSDQFLSMHLFLGFF</sequence>
<dbReference type="Gene3D" id="1.25.10.10">
    <property type="entry name" value="Leucine-rich Repeat Variant"/>
    <property type="match status" value="1"/>
</dbReference>
<evidence type="ECO:0000313" key="2">
    <source>
        <dbReference type="Proteomes" id="UP000075809"/>
    </source>
</evidence>
<gene>
    <name evidence="1" type="ORF">ALC60_00411</name>
</gene>
<dbReference type="Proteomes" id="UP000075809">
    <property type="component" value="Unassembled WGS sequence"/>
</dbReference>
<organism evidence="1 2">
    <name type="scientific">Mycetomoellerius zeteki</name>
    <dbReference type="NCBI Taxonomy" id="64791"/>
    <lineage>
        <taxon>Eukaryota</taxon>
        <taxon>Metazoa</taxon>
        <taxon>Ecdysozoa</taxon>
        <taxon>Arthropoda</taxon>
        <taxon>Hexapoda</taxon>
        <taxon>Insecta</taxon>
        <taxon>Pterygota</taxon>
        <taxon>Neoptera</taxon>
        <taxon>Endopterygota</taxon>
        <taxon>Hymenoptera</taxon>
        <taxon>Apocrita</taxon>
        <taxon>Aculeata</taxon>
        <taxon>Formicoidea</taxon>
        <taxon>Formicidae</taxon>
        <taxon>Myrmicinae</taxon>
        <taxon>Mycetomoellerius</taxon>
    </lineage>
</organism>
<proteinExistence type="predicted"/>
<feature type="non-terminal residue" evidence="1">
    <location>
        <position position="1"/>
    </location>
</feature>
<dbReference type="STRING" id="64791.A0A151XJQ8"/>
<dbReference type="InterPro" id="IPR011989">
    <property type="entry name" value="ARM-like"/>
</dbReference>